<sequence>MTQKSEAENLVSTVLQTIDTREIADESMRRTVEILLNLIEQQQVEIKELREENQKLRDENNRLKGEEGKPDIKANKKKGFKNDHSSEKERKTPTEHHKRSKNETIKIDREEIVTYPKEKLPANAEFKGYEEVVIQDILLTTDNVLFRKQKYYSSQTGKTSASILARGLRRRIRSGDKSLSNELVLWWKHNPR</sequence>
<gene>
    <name evidence="2" type="ORF">NIES267_22230</name>
</gene>
<dbReference type="Proteomes" id="UP000218418">
    <property type="component" value="Chromosome"/>
</dbReference>
<evidence type="ECO:0008006" key="4">
    <source>
        <dbReference type="Google" id="ProtNLM"/>
    </source>
</evidence>
<feature type="region of interest" description="Disordered" evidence="1">
    <location>
        <begin position="50"/>
        <end position="102"/>
    </location>
</feature>
<evidence type="ECO:0000256" key="1">
    <source>
        <dbReference type="SAM" id="MobiDB-lite"/>
    </source>
</evidence>
<protein>
    <recommendedName>
        <fullName evidence="4">Transposase</fullName>
    </recommendedName>
</protein>
<evidence type="ECO:0000313" key="3">
    <source>
        <dbReference type="Proteomes" id="UP000218418"/>
    </source>
</evidence>
<reference evidence="2 3" key="1">
    <citation type="submission" date="2017-06" db="EMBL/GenBank/DDBJ databases">
        <title>Genome sequencing of cyanobaciteial culture collection at National Institute for Environmental Studies (NIES).</title>
        <authorList>
            <person name="Hirose Y."/>
            <person name="Shimura Y."/>
            <person name="Fujisawa T."/>
            <person name="Nakamura Y."/>
            <person name="Kawachi M."/>
        </authorList>
    </citation>
    <scope>NUCLEOTIDE SEQUENCE [LARGE SCALE GENOMIC DNA]</scope>
    <source>
        <strain evidence="2 3">NIES-267</strain>
    </source>
</reference>
<dbReference type="AlphaFoldDB" id="A0A1Z4LNE5"/>
<proteinExistence type="predicted"/>
<organism evidence="2 3">
    <name type="scientific">Calothrix parasitica NIES-267</name>
    <dbReference type="NCBI Taxonomy" id="1973488"/>
    <lineage>
        <taxon>Bacteria</taxon>
        <taxon>Bacillati</taxon>
        <taxon>Cyanobacteriota</taxon>
        <taxon>Cyanophyceae</taxon>
        <taxon>Nostocales</taxon>
        <taxon>Calotrichaceae</taxon>
        <taxon>Calothrix</taxon>
    </lineage>
</organism>
<dbReference type="EMBL" id="AP018227">
    <property type="protein sequence ID" value="BAY82739.1"/>
    <property type="molecule type" value="Genomic_DNA"/>
</dbReference>
<keyword evidence="3" id="KW-1185">Reference proteome</keyword>
<evidence type="ECO:0000313" key="2">
    <source>
        <dbReference type="EMBL" id="BAY82739.1"/>
    </source>
</evidence>
<name>A0A1Z4LNE5_9CYAN</name>
<accession>A0A1Z4LNE5</accession>